<reference evidence="2" key="1">
    <citation type="journal article" date="2023" name="Nat. Commun.">
        <title>Diploid and tetraploid genomes of Acorus and the evolution of monocots.</title>
        <authorList>
            <person name="Ma L."/>
            <person name="Liu K.W."/>
            <person name="Li Z."/>
            <person name="Hsiao Y.Y."/>
            <person name="Qi Y."/>
            <person name="Fu T."/>
            <person name="Tang G.D."/>
            <person name="Zhang D."/>
            <person name="Sun W.H."/>
            <person name="Liu D.K."/>
            <person name="Li Y."/>
            <person name="Chen G.Z."/>
            <person name="Liu X.D."/>
            <person name="Liao X.Y."/>
            <person name="Jiang Y.T."/>
            <person name="Yu X."/>
            <person name="Hao Y."/>
            <person name="Huang J."/>
            <person name="Zhao X.W."/>
            <person name="Ke S."/>
            <person name="Chen Y.Y."/>
            <person name="Wu W.L."/>
            <person name="Hsu J.L."/>
            <person name="Lin Y.F."/>
            <person name="Huang M.D."/>
            <person name="Li C.Y."/>
            <person name="Huang L."/>
            <person name="Wang Z.W."/>
            <person name="Zhao X."/>
            <person name="Zhong W.Y."/>
            <person name="Peng D.H."/>
            <person name="Ahmad S."/>
            <person name="Lan S."/>
            <person name="Zhang J.S."/>
            <person name="Tsai W.C."/>
            <person name="Van de Peer Y."/>
            <person name="Liu Z.J."/>
        </authorList>
    </citation>
    <scope>NUCLEOTIDE SEQUENCE</scope>
    <source>
        <strain evidence="2">CP</strain>
    </source>
</reference>
<reference evidence="2" key="2">
    <citation type="submission" date="2023-06" db="EMBL/GenBank/DDBJ databases">
        <authorList>
            <person name="Ma L."/>
            <person name="Liu K.-W."/>
            <person name="Li Z."/>
            <person name="Hsiao Y.-Y."/>
            <person name="Qi Y."/>
            <person name="Fu T."/>
            <person name="Tang G."/>
            <person name="Zhang D."/>
            <person name="Sun W.-H."/>
            <person name="Liu D.-K."/>
            <person name="Li Y."/>
            <person name="Chen G.-Z."/>
            <person name="Liu X.-D."/>
            <person name="Liao X.-Y."/>
            <person name="Jiang Y.-T."/>
            <person name="Yu X."/>
            <person name="Hao Y."/>
            <person name="Huang J."/>
            <person name="Zhao X.-W."/>
            <person name="Ke S."/>
            <person name="Chen Y.-Y."/>
            <person name="Wu W.-L."/>
            <person name="Hsu J.-L."/>
            <person name="Lin Y.-F."/>
            <person name="Huang M.-D."/>
            <person name="Li C.-Y."/>
            <person name="Huang L."/>
            <person name="Wang Z.-W."/>
            <person name="Zhao X."/>
            <person name="Zhong W.-Y."/>
            <person name="Peng D.-H."/>
            <person name="Ahmad S."/>
            <person name="Lan S."/>
            <person name="Zhang J.-S."/>
            <person name="Tsai W.-C."/>
            <person name="Van De Peer Y."/>
            <person name="Liu Z.-J."/>
        </authorList>
    </citation>
    <scope>NUCLEOTIDE SEQUENCE</scope>
    <source>
        <strain evidence="2">CP</strain>
        <tissue evidence="2">Leaves</tissue>
    </source>
</reference>
<dbReference type="EMBL" id="JAUJYO010000006">
    <property type="protein sequence ID" value="KAK1315246.1"/>
    <property type="molecule type" value="Genomic_DNA"/>
</dbReference>
<accession>A0AAV9ENA3</accession>
<keyword evidence="3" id="KW-1185">Reference proteome</keyword>
<proteinExistence type="predicted"/>
<keyword evidence="1" id="KW-1133">Transmembrane helix</keyword>
<name>A0AAV9ENA3_ACOCL</name>
<gene>
    <name evidence="2" type="ORF">QJS10_CPA06g01205</name>
</gene>
<keyword evidence="1" id="KW-0472">Membrane</keyword>
<evidence type="ECO:0000313" key="2">
    <source>
        <dbReference type="EMBL" id="KAK1315246.1"/>
    </source>
</evidence>
<protein>
    <submittedName>
        <fullName evidence="2">Uncharacterized protein</fullName>
    </submittedName>
</protein>
<feature type="transmembrane region" description="Helical" evidence="1">
    <location>
        <begin position="139"/>
        <end position="161"/>
    </location>
</feature>
<dbReference type="Proteomes" id="UP001180020">
    <property type="component" value="Unassembled WGS sequence"/>
</dbReference>
<dbReference type="AlphaFoldDB" id="A0AAV9ENA3"/>
<comment type="caution">
    <text evidence="2">The sequence shown here is derived from an EMBL/GenBank/DDBJ whole genome shotgun (WGS) entry which is preliminary data.</text>
</comment>
<sequence length="179" mass="20065">MYNIKEDSQKESDSKNLGVSRFIEVSQKYDGHDLLSKDDKSEIESFLISPITHEAILTTLYGTKVLRSHIHDILFEGRITKGRFARTNIMTASTGNDNVHQGGGAVHLVKLGLPRVTHQTFGDWIPWLERISLLGIHKLIVKMVLFLLIALAMVLSSGILMGTTSYEKPHMSHLRVSIT</sequence>
<evidence type="ECO:0000256" key="1">
    <source>
        <dbReference type="SAM" id="Phobius"/>
    </source>
</evidence>
<keyword evidence="1" id="KW-0812">Transmembrane</keyword>
<organism evidence="2 3">
    <name type="scientific">Acorus calamus</name>
    <name type="common">Sweet flag</name>
    <dbReference type="NCBI Taxonomy" id="4465"/>
    <lineage>
        <taxon>Eukaryota</taxon>
        <taxon>Viridiplantae</taxon>
        <taxon>Streptophyta</taxon>
        <taxon>Embryophyta</taxon>
        <taxon>Tracheophyta</taxon>
        <taxon>Spermatophyta</taxon>
        <taxon>Magnoliopsida</taxon>
        <taxon>Liliopsida</taxon>
        <taxon>Acoraceae</taxon>
        <taxon>Acorus</taxon>
    </lineage>
</organism>
<evidence type="ECO:0000313" key="3">
    <source>
        <dbReference type="Proteomes" id="UP001180020"/>
    </source>
</evidence>